<comment type="cofactor">
    <cofactor evidence="12">
        <name>Zn(2+)</name>
        <dbReference type="ChEBI" id="CHEBI:29105"/>
    </cofactor>
    <text evidence="12">Binds 2 Zn(2+) ions per subunit.</text>
</comment>
<evidence type="ECO:0000313" key="16">
    <source>
        <dbReference type="Proteomes" id="UP001381693"/>
    </source>
</evidence>
<keyword evidence="12" id="KW-0645">Protease</keyword>
<evidence type="ECO:0000256" key="9">
    <source>
        <dbReference type="PIRSR" id="PIRSR601548-6"/>
    </source>
</evidence>
<keyword evidence="14" id="KW-0812">Transmembrane</keyword>
<keyword evidence="4 12" id="KW-0325">Glycoprotein</keyword>
<feature type="binding site" evidence="6">
    <location>
        <position position="181"/>
    </location>
    <ligand>
        <name>chloride</name>
        <dbReference type="ChEBI" id="CHEBI:17996"/>
        <label>1</label>
    </ligand>
</feature>
<dbReference type="GO" id="GO:0008237">
    <property type="term" value="F:metallopeptidase activity"/>
    <property type="evidence" value="ECO:0007669"/>
    <property type="project" value="UniProtKB-KW"/>
</dbReference>
<dbReference type="PRINTS" id="PR00791">
    <property type="entry name" value="PEPDIPTASEA"/>
</dbReference>
<keyword evidence="12" id="KW-0482">Metalloprotease</keyword>
<evidence type="ECO:0000256" key="8">
    <source>
        <dbReference type="PIRSR" id="PIRSR601548-4"/>
    </source>
</evidence>
<organism evidence="15 16">
    <name type="scientific">Halocaridina rubra</name>
    <name type="common">Hawaiian red shrimp</name>
    <dbReference type="NCBI Taxonomy" id="373956"/>
    <lineage>
        <taxon>Eukaryota</taxon>
        <taxon>Metazoa</taxon>
        <taxon>Ecdysozoa</taxon>
        <taxon>Arthropoda</taxon>
        <taxon>Crustacea</taxon>
        <taxon>Multicrustacea</taxon>
        <taxon>Malacostraca</taxon>
        <taxon>Eumalacostraca</taxon>
        <taxon>Eucarida</taxon>
        <taxon>Decapoda</taxon>
        <taxon>Pleocyemata</taxon>
        <taxon>Caridea</taxon>
        <taxon>Atyoidea</taxon>
        <taxon>Atyidae</taxon>
        <taxon>Halocaridina</taxon>
    </lineage>
</organism>
<keyword evidence="14" id="KW-0472">Membrane</keyword>
<sequence length="1330" mass="151883">MKELDARFNYECNLEMQARWEYVVDVTDPDKEQAANAAAVRYLDFKGQAAVNASQFDYGGFDSIQLYRRFRFISKQGPGALSPADLTEYKTLQARMETIYSTATICDFYEPTKCDLALEPDIEAILAYSRNWDELRHVWDQWRDVTGKLMRDDFIRFAELSNQAAVLDGFDDTGMYWLNGYTVDDREATSFVAANPLDQTQFRQMLDTVWDTVSDGLYKKLHAYVRYRLNDVYSGQIDLEGPIPANILGNMWAQDWVNIADLVMPFPQFPSYDVSDSMVKNGWDIQQMFDSAEDFFKSLDLFPMTQSFWDKSVINQTAWGKVIVCHASAEDFCLGPDGDDWRIKMCTDVNMPDLITVHHEMGHIEYFMAYKNQPHVFRDSANAGFHEAIGDLIALSVSTPSHLENILHLSPEVPTTTPPKKNTKYTDDEMKDLNFLMRMALEKISFLPFGYLIDKFRWGVFDGSIPTDQMNAGWWQLRQDLQGVAPPGAPRGEEFFDPGAKYHVPANVPYIRYFVSFIVQFQFHSHLCQIAGYSGPLHLCDIYNNTAAGIVLRDALERGFSEPWPIVLESLGGSLDMDPQAIISYFEPLITFLDEELANAGQCVGWGDDCLPYDYVDEEFLDDDELAAASADTTVASPTTEESTSPVDTTLAPGSEAQAEIDMKNMDERVTTAVNNAVLKDWTYALDMTEANRNISIEAWINANDIFNTNYHEIFPKYDYESFQSQDLKRQFQLQENRGTAVLSNEDLNQLNFIIAEMGATLSSARVCPVDNKDCDEKDALDLFQLENIMATTTNYKDLQYYWREWRDVTGEIVIDHYKDYITLENRAAEGNGFNHTAHMWLDAYTDGGYTVNNFMSEIEILWNETKPLYRNLHAYVRHKLQKKYSDFDNDNDLIPAHILGDMYGQNWENLYEILKPHEDVEIVDITDTLNKSSTVKEMSRLAQQYFEDIGLRRMTPDFKENSILERPSDKNVTTCQPAAWDFFDVYTPTSNPQTQGRFRIKKCAGKTQRDFISMHHLIGHTQYQMAYSARDLLPDPEKMPLVFRDGANPGFHEAVGGAMSLYASTPSYLLDIKNSIAPTGSKLATMVDPLEEPKADINFLMKMALSKIAFIPYAYILDAWRWELFEKNNTVKDFNRLWWKLRIEEQGIAPPEERYPESHFDAASKFQIHNKLCDIDGNTDAIYNCTLNNPTSTEALRDMMALGRSKGWQDILKEFLGTGQGKMSAESIKDYFEPLNIFLEDYLSANKIAAGWKSDQLDKYIKAEREEISAAVPIIVGCVLAGMVCVVIVAYFVGNSRQKKKAKAKKAQESKQGVDNIEMGEKKDENEKL</sequence>
<keyword evidence="7 12" id="KW-0479">Metal-binding</keyword>
<dbReference type="GO" id="GO:0046872">
    <property type="term" value="F:metal ion binding"/>
    <property type="evidence" value="ECO:0007669"/>
    <property type="project" value="UniProtKB-KW"/>
</dbReference>
<dbReference type="InterPro" id="IPR001548">
    <property type="entry name" value="Peptidase_M2"/>
</dbReference>
<evidence type="ECO:0000256" key="11">
    <source>
        <dbReference type="PROSITE-ProRule" id="PRU01355"/>
    </source>
</evidence>
<feature type="transmembrane region" description="Helical" evidence="14">
    <location>
        <begin position="1271"/>
        <end position="1294"/>
    </location>
</feature>
<feature type="binding site" evidence="10">
    <location>
        <position position="359"/>
    </location>
    <ligand>
        <name>Zn(2+)</name>
        <dbReference type="ChEBI" id="CHEBI:29105"/>
        <label>2</label>
        <note>catalytic</note>
    </ligand>
</feature>
<feature type="binding site" evidence="7">
    <location>
        <position position="387"/>
    </location>
    <ligand>
        <name>Zn(2+)</name>
        <dbReference type="ChEBI" id="CHEBI:29105"/>
        <label>1</label>
        <note>catalytic</note>
    </ligand>
</feature>
<feature type="binding site" evidence="6">
    <location>
        <position position="512"/>
    </location>
    <ligand>
        <name>chloride</name>
        <dbReference type="ChEBI" id="CHEBI:17996"/>
        <label>1</label>
    </ligand>
</feature>
<dbReference type="Gene3D" id="1.10.1370.30">
    <property type="match status" value="1"/>
</dbReference>
<dbReference type="SUPFAM" id="SSF55486">
    <property type="entry name" value="Metalloproteases ('zincins'), catalytic domain"/>
    <property type="match status" value="2"/>
</dbReference>
<dbReference type="PROSITE" id="PS52011">
    <property type="entry name" value="PEPTIDASE_M2"/>
    <property type="match status" value="2"/>
</dbReference>
<accession>A0AAN9FUB1</accession>
<feature type="region of interest" description="Disordered" evidence="13">
    <location>
        <begin position="1299"/>
        <end position="1330"/>
    </location>
</feature>
<feature type="disulfide bond" evidence="11">
    <location>
        <begin position="106"/>
        <end position="114"/>
    </location>
</feature>
<dbReference type="PANTHER" id="PTHR10514">
    <property type="entry name" value="ANGIOTENSIN-CONVERTING ENZYME"/>
    <property type="match status" value="1"/>
</dbReference>
<keyword evidence="7 12" id="KW-0862">Zinc</keyword>
<dbReference type="Pfam" id="PF01401">
    <property type="entry name" value="Peptidase_M2"/>
    <property type="match status" value="2"/>
</dbReference>
<feature type="active site" description="Proton acceptor 2" evidence="9">
    <location>
        <position position="360"/>
    </location>
</feature>
<evidence type="ECO:0000256" key="10">
    <source>
        <dbReference type="PIRSR" id="PIRSR601548-8"/>
    </source>
</evidence>
<dbReference type="Proteomes" id="UP001381693">
    <property type="component" value="Unassembled WGS sequence"/>
</dbReference>
<feature type="binding site" evidence="7">
    <location>
        <position position="359"/>
    </location>
    <ligand>
        <name>Zn(2+)</name>
        <dbReference type="ChEBI" id="CHEBI:29105"/>
        <label>1</label>
        <note>catalytic</note>
    </ligand>
</feature>
<dbReference type="EMBL" id="JAXCGZ010000106">
    <property type="protein sequence ID" value="KAK7086686.1"/>
    <property type="molecule type" value="Genomic_DNA"/>
</dbReference>
<keyword evidence="12" id="KW-0378">Hydrolase</keyword>
<comment type="caution">
    <text evidence="15">The sequence shown here is derived from an EMBL/GenBank/DDBJ whole genome shotgun (WGS) entry which is preliminary data.</text>
</comment>
<feature type="compositionally biased region" description="Basic and acidic residues" evidence="13">
    <location>
        <begin position="1320"/>
        <end position="1330"/>
    </location>
</feature>
<name>A0AAN9FUB1_HALRR</name>
<evidence type="ECO:0000256" key="7">
    <source>
        <dbReference type="PIRSR" id="PIRSR601548-3"/>
    </source>
</evidence>
<keyword evidence="2" id="KW-0732">Signal</keyword>
<feature type="compositionally biased region" description="Polar residues" evidence="13">
    <location>
        <begin position="633"/>
        <end position="648"/>
    </location>
</feature>
<dbReference type="PANTHER" id="PTHR10514:SF27">
    <property type="entry name" value="ANGIOTENSIN-CONVERTING ENZYME"/>
    <property type="match status" value="1"/>
</dbReference>
<evidence type="ECO:0000256" key="1">
    <source>
        <dbReference type="ARBA" id="ARBA00008139"/>
    </source>
</evidence>
<evidence type="ECO:0000313" key="15">
    <source>
        <dbReference type="EMBL" id="KAK7086686.1"/>
    </source>
</evidence>
<feature type="region of interest" description="Disordered" evidence="13">
    <location>
        <begin position="631"/>
        <end position="651"/>
    </location>
</feature>
<evidence type="ECO:0000256" key="2">
    <source>
        <dbReference type="ARBA" id="ARBA00022729"/>
    </source>
</evidence>
<evidence type="ECO:0000256" key="13">
    <source>
        <dbReference type="SAM" id="MobiDB-lite"/>
    </source>
</evidence>
<keyword evidence="16" id="KW-1185">Reference proteome</keyword>
<dbReference type="GO" id="GO:0006508">
    <property type="term" value="P:proteolysis"/>
    <property type="evidence" value="ECO:0007669"/>
    <property type="project" value="UniProtKB-KW"/>
</dbReference>
<dbReference type="GO" id="GO:0008241">
    <property type="term" value="F:peptidyl-dipeptidase activity"/>
    <property type="evidence" value="ECO:0007669"/>
    <property type="project" value="InterPro"/>
</dbReference>
<feature type="binding site" evidence="10">
    <location>
        <position position="387"/>
    </location>
    <ligand>
        <name>Zn(2+)</name>
        <dbReference type="ChEBI" id="CHEBI:29105"/>
        <label>2</label>
        <note>catalytic</note>
    </ligand>
</feature>
<evidence type="ECO:0000256" key="12">
    <source>
        <dbReference type="RuleBase" id="RU361144"/>
    </source>
</evidence>
<gene>
    <name evidence="15" type="ORF">SK128_003261</name>
</gene>
<evidence type="ECO:0000256" key="3">
    <source>
        <dbReference type="ARBA" id="ARBA00023157"/>
    </source>
</evidence>
<dbReference type="GO" id="GO:0005886">
    <property type="term" value="C:plasma membrane"/>
    <property type="evidence" value="ECO:0007669"/>
    <property type="project" value="TreeGrafter"/>
</dbReference>
<comment type="caution">
    <text evidence="11">Lacks conserved residue(s) required for the propagation of feature annotation.</text>
</comment>
<dbReference type="EC" id="3.4.-.-" evidence="12"/>
<keyword evidence="3 8" id="KW-1015">Disulfide bond</keyword>
<proteinExistence type="inferred from homology"/>
<reference evidence="15 16" key="1">
    <citation type="submission" date="2023-11" db="EMBL/GenBank/DDBJ databases">
        <title>Halocaridina rubra genome assembly.</title>
        <authorList>
            <person name="Smith C."/>
        </authorList>
    </citation>
    <scope>NUCLEOTIDE SEQUENCE [LARGE SCALE GENOMIC DNA]</scope>
    <source>
        <strain evidence="15">EP-1</strain>
        <tissue evidence="15">Whole</tissue>
    </source>
</reference>
<feature type="binding site" evidence="10">
    <location>
        <position position="363"/>
    </location>
    <ligand>
        <name>Zn(2+)</name>
        <dbReference type="ChEBI" id="CHEBI:29105"/>
        <label>2</label>
        <note>catalytic</note>
    </ligand>
</feature>
<evidence type="ECO:0000256" key="14">
    <source>
        <dbReference type="SAM" id="Phobius"/>
    </source>
</evidence>
<comment type="similarity">
    <text evidence="1 11 12">Belongs to the peptidase M2 family.</text>
</comment>
<feature type="disulfide bond" evidence="8">
    <location>
        <begin position="325"/>
        <end position="346"/>
    </location>
</feature>
<feature type="binding site" evidence="7">
    <location>
        <position position="363"/>
    </location>
    <ligand>
        <name>Zn(2+)</name>
        <dbReference type="ChEBI" id="CHEBI:29105"/>
        <label>1</label>
        <note>catalytic</note>
    </ligand>
</feature>
<feature type="active site" description="Proton donor 1" evidence="5">
    <location>
        <position position="503"/>
    </location>
</feature>
<evidence type="ECO:0000256" key="4">
    <source>
        <dbReference type="ARBA" id="ARBA00023180"/>
    </source>
</evidence>
<dbReference type="GO" id="GO:0004180">
    <property type="term" value="F:carboxypeptidase activity"/>
    <property type="evidence" value="ECO:0007669"/>
    <property type="project" value="UniProtKB-KW"/>
</dbReference>
<protein>
    <recommendedName>
        <fullName evidence="12">Angiotensin-converting enzyme</fullName>
        <ecNumber evidence="12">3.4.-.-</ecNumber>
    </recommendedName>
</protein>
<feature type="active site" description="Proton donor 2" evidence="9">
    <location>
        <position position="503"/>
    </location>
</feature>
<evidence type="ECO:0000256" key="6">
    <source>
        <dbReference type="PIRSR" id="PIRSR601548-2"/>
    </source>
</evidence>
<feature type="active site" description="Proton acceptor 1" evidence="5">
    <location>
        <position position="360"/>
    </location>
</feature>
<evidence type="ECO:0000256" key="5">
    <source>
        <dbReference type="PIRSR" id="PIRSR601548-1"/>
    </source>
</evidence>
<keyword evidence="14" id="KW-1133">Transmembrane helix</keyword>
<dbReference type="CDD" id="cd06461">
    <property type="entry name" value="M2_ACE"/>
    <property type="match status" value="2"/>
</dbReference>
<keyword evidence="12" id="KW-0121">Carboxypeptidase</keyword>
<feature type="disulfide bond" evidence="8">
    <location>
        <begin position="528"/>
        <end position="540"/>
    </location>
</feature>